<evidence type="ECO:0000313" key="2">
    <source>
        <dbReference type="Proteomes" id="UP000198925"/>
    </source>
</evidence>
<dbReference type="InterPro" id="IPR012334">
    <property type="entry name" value="Pectin_lyas_fold"/>
</dbReference>
<evidence type="ECO:0000313" key="1">
    <source>
        <dbReference type="EMBL" id="SDD04878.1"/>
    </source>
</evidence>
<accession>A0A1G6RJZ3</accession>
<protein>
    <recommendedName>
        <fullName evidence="3">Pectate lyase superfamily protein</fullName>
    </recommendedName>
</protein>
<dbReference type="Proteomes" id="UP000198925">
    <property type="component" value="Unassembled WGS sequence"/>
</dbReference>
<reference evidence="1 2" key="1">
    <citation type="submission" date="2016-10" db="EMBL/GenBank/DDBJ databases">
        <authorList>
            <person name="de Groot N.N."/>
        </authorList>
    </citation>
    <scope>NUCLEOTIDE SEQUENCE [LARGE SCALE GENOMIC DNA]</scope>
    <source>
        <strain evidence="1 2">CPCC 100156</strain>
    </source>
</reference>
<keyword evidence="2" id="KW-1185">Reference proteome</keyword>
<evidence type="ECO:0008006" key="3">
    <source>
        <dbReference type="Google" id="ProtNLM"/>
    </source>
</evidence>
<organism evidence="1 2">
    <name type="scientific">Belnapia rosea</name>
    <dbReference type="NCBI Taxonomy" id="938405"/>
    <lineage>
        <taxon>Bacteria</taxon>
        <taxon>Pseudomonadati</taxon>
        <taxon>Pseudomonadota</taxon>
        <taxon>Alphaproteobacteria</taxon>
        <taxon>Acetobacterales</taxon>
        <taxon>Roseomonadaceae</taxon>
        <taxon>Belnapia</taxon>
    </lineage>
</organism>
<dbReference type="EMBL" id="FMZX01000004">
    <property type="protein sequence ID" value="SDD04878.1"/>
    <property type="molecule type" value="Genomic_DNA"/>
</dbReference>
<sequence length="610" mass="64570">MPARIDDLLVLNANLNKTDFAKYLRDREAVLPTDFGGLGDGVANDRTAIQSCFDRAAADQKFAVIPPGTWNVGSGVTLGGGARGLIMRGIIRYTGAANAPATVLTLGDGGTTRNGEKLYAGLQVVRQTQSDWASEADIGILVRNIDASVVDLRLVSGFTIGMRTLGDGRGVEDSTFHLLRILNNRYGLDIRAETATAWNTSVRYYGGHFACATGINPTVDRYGIRFSRGAGGYNNHNRHVFDGPNFELRQLDPNVAIPFLNETDGTAIIGRALRMEACSPIVARHTGSATDCEYEVAWANTYAVRIDYTSTADRAGNAVINRHRAPASRLLRLLEAVPNLRAAAFRQSGAEIGVEKLATLATSTTAATTLAGLCFNALDGIAATARGLLLDANRGLAFVVDTSSAKEFALAHWLVGGVDGGRLFVRAFDGAANVRENIAGDVLASGTTMQWNAPAKGWNAGAVMADASLNRRQTIRVGAGVAFAQIGIIGFDGQIELEALRLYGLPEDAPAILYGCPSLPAGTRTLALETNWDLPSLAPGATANVDVTVPGARRGDFADASLDTSSIAFVLDCHVWSNNSVRVTARNVSASTVDLAAAPLAVQVTKRRLP</sequence>
<name>A0A1G6RJZ3_9PROT</name>
<dbReference type="AlphaFoldDB" id="A0A1G6RJZ3"/>
<gene>
    <name evidence="1" type="ORF">SAMN04487779_100439</name>
</gene>
<dbReference type="InterPro" id="IPR011050">
    <property type="entry name" value="Pectin_lyase_fold/virulence"/>
</dbReference>
<dbReference type="Gene3D" id="2.160.20.10">
    <property type="entry name" value="Single-stranded right-handed beta-helix, Pectin lyase-like"/>
    <property type="match status" value="1"/>
</dbReference>
<dbReference type="RefSeq" id="WP_090662943.1">
    <property type="nucleotide sequence ID" value="NZ_FMZX01000004.1"/>
</dbReference>
<dbReference type="SUPFAM" id="SSF51126">
    <property type="entry name" value="Pectin lyase-like"/>
    <property type="match status" value="1"/>
</dbReference>
<proteinExistence type="predicted"/>